<evidence type="ECO:0000313" key="2">
    <source>
        <dbReference type="Proteomes" id="UP001370348"/>
    </source>
</evidence>
<accession>A0ABZ2M904</accession>
<sequence>MALGETVLWQLGKAHGWLEAMAHNVLIVLEARGVPITVEMRNRVFGCTELDQLEIWLVRAATARSPSDVMCDDEDLDLEACPATQREGFLAHVVPFRDRN</sequence>
<protein>
    <submittedName>
        <fullName evidence="1">Uncharacterized protein</fullName>
    </submittedName>
</protein>
<gene>
    <name evidence="1" type="ORF">LZC94_17290</name>
</gene>
<keyword evidence="2" id="KW-1185">Reference proteome</keyword>
<name>A0ABZ2M904_9BACT</name>
<dbReference type="RefSeq" id="WP_394828604.1">
    <property type="nucleotide sequence ID" value="NZ_CP089984.1"/>
</dbReference>
<evidence type="ECO:0000313" key="1">
    <source>
        <dbReference type="EMBL" id="WXB18979.1"/>
    </source>
</evidence>
<organism evidence="1 2">
    <name type="scientific">Pendulispora albinea</name>
    <dbReference type="NCBI Taxonomy" id="2741071"/>
    <lineage>
        <taxon>Bacteria</taxon>
        <taxon>Pseudomonadati</taxon>
        <taxon>Myxococcota</taxon>
        <taxon>Myxococcia</taxon>
        <taxon>Myxococcales</taxon>
        <taxon>Sorangiineae</taxon>
        <taxon>Pendulisporaceae</taxon>
        <taxon>Pendulispora</taxon>
    </lineage>
</organism>
<proteinExistence type="predicted"/>
<dbReference type="Proteomes" id="UP001370348">
    <property type="component" value="Chromosome"/>
</dbReference>
<dbReference type="EMBL" id="CP089984">
    <property type="protein sequence ID" value="WXB18979.1"/>
    <property type="molecule type" value="Genomic_DNA"/>
</dbReference>
<reference evidence="1 2" key="1">
    <citation type="submission" date="2021-12" db="EMBL/GenBank/DDBJ databases">
        <title>Discovery of the Pendulisporaceae a myxobacterial family with distinct sporulation behavior and unique specialized metabolism.</title>
        <authorList>
            <person name="Garcia R."/>
            <person name="Popoff A."/>
            <person name="Bader C.D."/>
            <person name="Loehr J."/>
            <person name="Walesch S."/>
            <person name="Walt C."/>
            <person name="Boldt J."/>
            <person name="Bunk B."/>
            <person name="Haeckl F.J.F.P.J."/>
            <person name="Gunesch A.P."/>
            <person name="Birkelbach J."/>
            <person name="Nuebel U."/>
            <person name="Pietschmann T."/>
            <person name="Bach T."/>
            <person name="Mueller R."/>
        </authorList>
    </citation>
    <scope>NUCLEOTIDE SEQUENCE [LARGE SCALE GENOMIC DNA]</scope>
    <source>
        <strain evidence="1 2">MSr11954</strain>
    </source>
</reference>